<dbReference type="EMBL" id="JABANE010000005">
    <property type="protein sequence ID" value="NME66938.1"/>
    <property type="molecule type" value="Genomic_DNA"/>
</dbReference>
<dbReference type="Proteomes" id="UP000576082">
    <property type="component" value="Unassembled WGS sequence"/>
</dbReference>
<organism evidence="1 2">
    <name type="scientific">Flammeovirga aprica JL-4</name>
    <dbReference type="NCBI Taxonomy" id="694437"/>
    <lineage>
        <taxon>Bacteria</taxon>
        <taxon>Pseudomonadati</taxon>
        <taxon>Bacteroidota</taxon>
        <taxon>Cytophagia</taxon>
        <taxon>Cytophagales</taxon>
        <taxon>Flammeovirgaceae</taxon>
        <taxon>Flammeovirga</taxon>
    </lineage>
</organism>
<evidence type="ECO:0000313" key="1">
    <source>
        <dbReference type="EMBL" id="NME66938.1"/>
    </source>
</evidence>
<protein>
    <submittedName>
        <fullName evidence="1">Uncharacterized protein</fullName>
    </submittedName>
</protein>
<comment type="caution">
    <text evidence="1">The sequence shown here is derived from an EMBL/GenBank/DDBJ whole genome shotgun (WGS) entry which is preliminary data.</text>
</comment>
<keyword evidence="2" id="KW-1185">Reference proteome</keyword>
<evidence type="ECO:0000313" key="2">
    <source>
        <dbReference type="Proteomes" id="UP000576082"/>
    </source>
</evidence>
<sequence length="365" mass="43732">MKYTLLIIALFLVSNTVFSQKKYNKSIIEFKQFNKTKDHRVRTYLKVNELTDEIILYVFPYDAFDDFFKYKDDGISIDLIQKKQYSCENFEVVKYNEDYRGQLLKKVYRDELIKKRRKNNSDNYAVIPLGKLPQKYNLKDIELNYFIVRGGEDHYYRTSYNIDTEQLPYYDLPLVYFSPPQKKSNSILHQSINNEEIEYKLHFEKNKTQFDSLEFKKLYDYLHLSDYRITSFYIKAYSSIDGDPEQNANLSYLRSQQIVNELSPFMTDGVKSIIETGENWNKFFEDIKGTEYEYLLQKGENEIRKEVNKNTDKFEHLLSQQRIATIKVRLEKLVTYELLEESESYELFGDLVSKDDYEEAYLLQS</sequence>
<gene>
    <name evidence="1" type="ORF">HHU12_03070</name>
</gene>
<dbReference type="AlphaFoldDB" id="A0A7X9NZV9"/>
<name>A0A7X9NZV9_9BACT</name>
<proteinExistence type="predicted"/>
<accession>A0A7X9NZV9</accession>
<dbReference type="RefSeq" id="WP_169654893.1">
    <property type="nucleotide sequence ID" value="NZ_JABANE010000005.1"/>
</dbReference>
<reference evidence="1 2" key="1">
    <citation type="submission" date="2020-04" db="EMBL/GenBank/DDBJ databases">
        <title>Flammeovirga sp. SR4, a novel species isolated from seawater.</title>
        <authorList>
            <person name="Wang X."/>
        </authorList>
    </citation>
    <scope>NUCLEOTIDE SEQUENCE [LARGE SCALE GENOMIC DNA]</scope>
    <source>
        <strain evidence="1 2">ATCC 23126</strain>
    </source>
</reference>